<dbReference type="EMBL" id="CAJOBC010082689">
    <property type="protein sequence ID" value="CAF4290308.1"/>
    <property type="molecule type" value="Genomic_DNA"/>
</dbReference>
<evidence type="ECO:0000259" key="4">
    <source>
        <dbReference type="PROSITE" id="PS50075"/>
    </source>
</evidence>
<dbReference type="InterPro" id="IPR001031">
    <property type="entry name" value="Thioesterase"/>
</dbReference>
<dbReference type="EC" id="3.1.2.14" evidence="1"/>
<dbReference type="Proteomes" id="UP000681722">
    <property type="component" value="Unassembled WGS sequence"/>
</dbReference>
<dbReference type="Pfam" id="PF00975">
    <property type="entry name" value="Thioesterase"/>
    <property type="match status" value="1"/>
</dbReference>
<organism evidence="5 7">
    <name type="scientific">Didymodactylos carnosus</name>
    <dbReference type="NCBI Taxonomy" id="1234261"/>
    <lineage>
        <taxon>Eukaryota</taxon>
        <taxon>Metazoa</taxon>
        <taxon>Spiralia</taxon>
        <taxon>Gnathifera</taxon>
        <taxon>Rotifera</taxon>
        <taxon>Eurotatoria</taxon>
        <taxon>Bdelloidea</taxon>
        <taxon>Philodinida</taxon>
        <taxon>Philodinidae</taxon>
        <taxon>Didymodactylos</taxon>
    </lineage>
</organism>
<evidence type="ECO:0000256" key="3">
    <source>
        <dbReference type="ARBA" id="ARBA00022553"/>
    </source>
</evidence>
<dbReference type="Pfam" id="PF00550">
    <property type="entry name" value="PP-binding"/>
    <property type="match status" value="1"/>
</dbReference>
<dbReference type="Proteomes" id="UP000663829">
    <property type="component" value="Unassembled WGS sequence"/>
</dbReference>
<dbReference type="AlphaFoldDB" id="A0A815KPW0"/>
<reference evidence="5" key="1">
    <citation type="submission" date="2021-02" db="EMBL/GenBank/DDBJ databases">
        <authorList>
            <person name="Nowell W R."/>
        </authorList>
    </citation>
    <scope>NUCLEOTIDE SEQUENCE</scope>
</reference>
<dbReference type="InterPro" id="IPR009081">
    <property type="entry name" value="PP-bd_ACP"/>
</dbReference>
<dbReference type="InterPro" id="IPR013968">
    <property type="entry name" value="PKS_KR"/>
</dbReference>
<dbReference type="InterPro" id="IPR020806">
    <property type="entry name" value="PKS_PP-bd"/>
</dbReference>
<evidence type="ECO:0000313" key="7">
    <source>
        <dbReference type="Proteomes" id="UP000663829"/>
    </source>
</evidence>
<evidence type="ECO:0000313" key="6">
    <source>
        <dbReference type="EMBL" id="CAF4290308.1"/>
    </source>
</evidence>
<dbReference type="PROSITE" id="PS50075">
    <property type="entry name" value="CARRIER"/>
    <property type="match status" value="1"/>
</dbReference>
<dbReference type="SUPFAM" id="SSF53474">
    <property type="entry name" value="alpha/beta-Hydrolases"/>
    <property type="match status" value="1"/>
</dbReference>
<dbReference type="Gene3D" id="1.10.1200.10">
    <property type="entry name" value="ACP-like"/>
    <property type="match status" value="1"/>
</dbReference>
<dbReference type="GO" id="GO:0004312">
    <property type="term" value="F:fatty acid synthase activity"/>
    <property type="evidence" value="ECO:0007669"/>
    <property type="project" value="TreeGrafter"/>
</dbReference>
<dbReference type="PANTHER" id="PTHR43775">
    <property type="entry name" value="FATTY ACID SYNTHASE"/>
    <property type="match status" value="1"/>
</dbReference>
<dbReference type="Gene3D" id="3.40.50.720">
    <property type="entry name" value="NAD(P)-binding Rossmann-like Domain"/>
    <property type="match status" value="1"/>
</dbReference>
<comment type="caution">
    <text evidence="5">The sequence shown here is derived from an EMBL/GenBank/DDBJ whole genome shotgun (WGS) entry which is preliminary data.</text>
</comment>
<dbReference type="GO" id="GO:0016297">
    <property type="term" value="F:fatty acyl-[ACP] hydrolase activity"/>
    <property type="evidence" value="ECO:0007669"/>
    <property type="project" value="UniProtKB-EC"/>
</dbReference>
<dbReference type="Pfam" id="PF08659">
    <property type="entry name" value="KR"/>
    <property type="match status" value="1"/>
</dbReference>
<dbReference type="InterPro" id="IPR029058">
    <property type="entry name" value="AB_hydrolase_fold"/>
</dbReference>
<dbReference type="InterPro" id="IPR036736">
    <property type="entry name" value="ACP-like_sf"/>
</dbReference>
<evidence type="ECO:0000313" key="5">
    <source>
        <dbReference type="EMBL" id="CAF1396152.1"/>
    </source>
</evidence>
<proteinExistence type="predicted"/>
<dbReference type="SUPFAM" id="SSF51735">
    <property type="entry name" value="NAD(P)-binding Rossmann-fold domains"/>
    <property type="match status" value="1"/>
</dbReference>
<dbReference type="SUPFAM" id="SSF47336">
    <property type="entry name" value="ACP-like"/>
    <property type="match status" value="1"/>
</dbReference>
<dbReference type="SMART" id="SM00823">
    <property type="entry name" value="PKS_PP"/>
    <property type="match status" value="1"/>
</dbReference>
<sequence>MFVPAVCENGTILISGGLGGLGLTMSKWMIKDRGVKRLVLMSRRSIEELKNNDSQYDDWLHLQQIALKCGAFVEVVKVDVTSYDQVFELVKRINGTQYPLRGIIHGAMVLKDSLLTNLTQEILSQVMKPKVHGAWNLHVATQVTASPLHFFVMLSSLRNHAVNFGASSYNAGNEFLESLAHWRFNRKHLPALSVCLPAVSGAGFFHANRERLTDILIADGYETLPAIIVFKLMENLYIDQQKQTRLDAVSVSCPIIFAANWTVLQSRRDVLQTRLVEIVEGEYHRITKQGGETKNGEYFTDSIIMDIETIRDKVRAAIAKLFGSSNVDRIDVQKSLTEQGLDSLMGVSLINWIAKEFKVNIPASEIIQGMSIDNISEYIQTKLVERNSTSNVISTDPAAETFNKISETNESVIKTKSTGEAYTGISFIVPFYRSPNNTASPSLFCIHDITGLAQTFSSFATKLHEVCENSPSIYGFRASGYQQQELPMKTIQSIAEEYISQMKRIQPWEPYIILGYKFGALVAYEMAYQLKKLHNSTVQSLIFIDPDTSKQNNDEMTEIVQQQQNSVHHPMTNGDIAIEPAGMVETVKQKQNSVHHPMTNGDIAIEPAGMVETVKQKQNSVHYPMTNGDIAIQPAEMGGTKQQCSNEENPKEFADQVISALVEAKQNYQFHSPDVKNIAENILMISSDNNQEQREVWQKLIPHIEIEQIQTTNNDLFEVANVDIVISKVKETLKNRIKMF</sequence>
<evidence type="ECO:0000256" key="2">
    <source>
        <dbReference type="ARBA" id="ARBA00022450"/>
    </source>
</evidence>
<dbReference type="EMBL" id="CAJNOQ010017274">
    <property type="protein sequence ID" value="CAF1396152.1"/>
    <property type="molecule type" value="Genomic_DNA"/>
</dbReference>
<evidence type="ECO:0000256" key="1">
    <source>
        <dbReference type="ARBA" id="ARBA00012480"/>
    </source>
</evidence>
<keyword evidence="3" id="KW-0597">Phosphoprotein</keyword>
<keyword evidence="7" id="KW-1185">Reference proteome</keyword>
<dbReference type="InterPro" id="IPR036291">
    <property type="entry name" value="NAD(P)-bd_dom_sf"/>
</dbReference>
<accession>A0A815KPW0</accession>
<keyword evidence="2" id="KW-0596">Phosphopantetheine</keyword>
<name>A0A815KPW0_9BILA</name>
<feature type="domain" description="Carrier" evidence="4">
    <location>
        <begin position="305"/>
        <end position="383"/>
    </location>
</feature>
<dbReference type="InterPro" id="IPR050091">
    <property type="entry name" value="PKS_NRPS_Biosynth_Enz"/>
</dbReference>
<dbReference type="SMART" id="SM00822">
    <property type="entry name" value="PKS_KR"/>
    <property type="match status" value="1"/>
</dbReference>
<dbReference type="InterPro" id="IPR057326">
    <property type="entry name" value="KR_dom"/>
</dbReference>
<protein>
    <recommendedName>
        <fullName evidence="1">oleoyl-[acyl-carrier-protein] hydrolase</fullName>
        <ecNumber evidence="1">3.1.2.14</ecNumber>
    </recommendedName>
</protein>
<dbReference type="PANTHER" id="PTHR43775:SF37">
    <property type="entry name" value="SI:DKEY-61P9.11"/>
    <property type="match status" value="1"/>
</dbReference>
<dbReference type="GO" id="GO:0006633">
    <property type="term" value="P:fatty acid biosynthetic process"/>
    <property type="evidence" value="ECO:0007669"/>
    <property type="project" value="TreeGrafter"/>
</dbReference>
<dbReference type="OrthoDB" id="10050735at2759"/>
<gene>
    <name evidence="5" type="ORF">GPM918_LOCUS33038</name>
    <name evidence="6" type="ORF">SRO942_LOCUS33714</name>
</gene>
<dbReference type="GO" id="GO:0031177">
    <property type="term" value="F:phosphopantetheine binding"/>
    <property type="evidence" value="ECO:0007669"/>
    <property type="project" value="InterPro"/>
</dbReference>
<dbReference type="Gene3D" id="3.40.50.1820">
    <property type="entry name" value="alpha/beta hydrolase"/>
    <property type="match status" value="1"/>
</dbReference>